<evidence type="ECO:0000256" key="3">
    <source>
        <dbReference type="SAM" id="MobiDB-lite"/>
    </source>
</evidence>
<feature type="domain" description="Arrestin C-terminal-like" evidence="4">
    <location>
        <begin position="176"/>
        <end position="309"/>
    </location>
</feature>
<evidence type="ECO:0000259" key="4">
    <source>
        <dbReference type="SMART" id="SM01017"/>
    </source>
</evidence>
<dbReference type="AlphaFoldDB" id="A0A8K0DJX5"/>
<protein>
    <recommendedName>
        <fullName evidence="4">Arrestin C-terminal-like domain-containing protein</fullName>
    </recommendedName>
</protein>
<name>A0A8K0DJX5_IGNLU</name>
<dbReference type="OrthoDB" id="2333384at2759"/>
<dbReference type="InterPro" id="IPR014756">
    <property type="entry name" value="Ig_E-set"/>
</dbReference>
<sequence length="513" mass="54991">MSSIQVYLDNYHGCCYPGQTIAGRIECHFNKEKNLRAIRIKFKGRAETEWTETESHYNSTTKKHESRHVRYYASEEYFNAEYNLVQGGEGFHLPPGKHTYPFSYIIPAHLPSSFEGSYGNIRYYIKGVVDRPWKFDYEHLFSLNVVSPVDLNYVPGVRDPLATSVDKTMCSCWCNDSGALTFEMSLPATGFVPGQEINIGAHVENMTNVTAECIKFKIIADLEFITHYPRTKHRYDERVIAECREGGVGAHGDKSWTSALTIPNDLPYPNLLPCSIINLSYRLKAKVVVPCPHTNLENEVPVVIGTVPLAGVATTFPASPPTFPTSTEGTPLLPNATPYPGGVPPYPSGGAAFSSGDVDGFEEIKSPSAPTPGGLPYPAPTPPYPSGGAPYPSGGPPYPSGGAPYPPSTSNGFGEKSPSAPSPGFSPYPPYSSDSKSPSGPSETPYPSAPSSSAPYPPGPGGAPYPSGGFSNPSAPSGPGSAPYPPTGAPYASSNSNFAPPSYEEAKEQKEKK</sequence>
<evidence type="ECO:0000256" key="2">
    <source>
        <dbReference type="ARBA" id="ARBA00022606"/>
    </source>
</evidence>
<dbReference type="Pfam" id="PF02752">
    <property type="entry name" value="Arrestin_C"/>
    <property type="match status" value="1"/>
</dbReference>
<evidence type="ECO:0000313" key="5">
    <source>
        <dbReference type="EMBL" id="KAF2904847.1"/>
    </source>
</evidence>
<dbReference type="Pfam" id="PF00339">
    <property type="entry name" value="Arrestin_N"/>
    <property type="match status" value="1"/>
</dbReference>
<dbReference type="Gene3D" id="2.60.40.640">
    <property type="match status" value="2"/>
</dbReference>
<dbReference type="InterPro" id="IPR011022">
    <property type="entry name" value="Arrestin_C-like"/>
</dbReference>
<proteinExistence type="inferred from homology"/>
<gene>
    <name evidence="5" type="ORF">ILUMI_01318</name>
</gene>
<accession>A0A8K0DJX5</accession>
<dbReference type="PANTHER" id="PTHR11188">
    <property type="entry name" value="ARRESTIN DOMAIN CONTAINING PROTEIN"/>
    <property type="match status" value="1"/>
</dbReference>
<dbReference type="InterPro" id="IPR014752">
    <property type="entry name" value="Arrestin-like_C"/>
</dbReference>
<feature type="compositionally biased region" description="Pro residues" evidence="3">
    <location>
        <begin position="420"/>
        <end position="430"/>
    </location>
</feature>
<feature type="compositionally biased region" description="Low complexity" evidence="3">
    <location>
        <begin position="464"/>
        <end position="481"/>
    </location>
</feature>
<reference evidence="5" key="1">
    <citation type="submission" date="2019-08" db="EMBL/GenBank/DDBJ databases">
        <title>The genome of the North American firefly Photinus pyralis.</title>
        <authorList>
            <consortium name="Photinus pyralis genome working group"/>
            <person name="Fallon T.R."/>
            <person name="Sander Lower S.E."/>
            <person name="Weng J.-K."/>
        </authorList>
    </citation>
    <scope>NUCLEOTIDE SEQUENCE</scope>
    <source>
        <strain evidence="5">TRF0915ILg1</strain>
        <tissue evidence="5">Whole body</tissue>
    </source>
</reference>
<dbReference type="SUPFAM" id="SSF81296">
    <property type="entry name" value="E set domains"/>
    <property type="match status" value="2"/>
</dbReference>
<feature type="compositionally biased region" description="Low complexity" evidence="3">
    <location>
        <begin position="431"/>
        <end position="454"/>
    </location>
</feature>
<comment type="similarity">
    <text evidence="1">Belongs to the arrestin family.</text>
</comment>
<dbReference type="Proteomes" id="UP000801492">
    <property type="component" value="Unassembled WGS sequence"/>
</dbReference>
<dbReference type="InterPro" id="IPR050357">
    <property type="entry name" value="Arrestin_domain-protein"/>
</dbReference>
<dbReference type="SMART" id="SM01017">
    <property type="entry name" value="Arrestin_C"/>
    <property type="match status" value="1"/>
</dbReference>
<evidence type="ECO:0000256" key="1">
    <source>
        <dbReference type="ARBA" id="ARBA00005298"/>
    </source>
</evidence>
<feature type="compositionally biased region" description="Basic and acidic residues" evidence="3">
    <location>
        <begin position="504"/>
        <end position="513"/>
    </location>
</feature>
<organism evidence="5 6">
    <name type="scientific">Ignelater luminosus</name>
    <name type="common">Cucubano</name>
    <name type="synonym">Pyrophorus luminosus</name>
    <dbReference type="NCBI Taxonomy" id="2038154"/>
    <lineage>
        <taxon>Eukaryota</taxon>
        <taxon>Metazoa</taxon>
        <taxon>Ecdysozoa</taxon>
        <taxon>Arthropoda</taxon>
        <taxon>Hexapoda</taxon>
        <taxon>Insecta</taxon>
        <taxon>Pterygota</taxon>
        <taxon>Neoptera</taxon>
        <taxon>Endopterygota</taxon>
        <taxon>Coleoptera</taxon>
        <taxon>Polyphaga</taxon>
        <taxon>Elateriformia</taxon>
        <taxon>Elateroidea</taxon>
        <taxon>Elateridae</taxon>
        <taxon>Agrypninae</taxon>
        <taxon>Pyrophorini</taxon>
        <taxon>Ignelater</taxon>
    </lineage>
</organism>
<feature type="compositionally biased region" description="Pro residues" evidence="3">
    <location>
        <begin position="393"/>
        <end position="407"/>
    </location>
</feature>
<dbReference type="EMBL" id="VTPC01000663">
    <property type="protein sequence ID" value="KAF2904847.1"/>
    <property type="molecule type" value="Genomic_DNA"/>
</dbReference>
<dbReference type="GO" id="GO:0005737">
    <property type="term" value="C:cytoplasm"/>
    <property type="evidence" value="ECO:0007669"/>
    <property type="project" value="TreeGrafter"/>
</dbReference>
<evidence type="ECO:0000313" key="6">
    <source>
        <dbReference type="Proteomes" id="UP000801492"/>
    </source>
</evidence>
<keyword evidence="6" id="KW-1185">Reference proteome</keyword>
<keyword evidence="2" id="KW-0716">Sensory transduction</keyword>
<dbReference type="PANTHER" id="PTHR11188:SF176">
    <property type="entry name" value="ARRESTIN DOMAIN-CONTAINING PROTEIN 1"/>
    <property type="match status" value="1"/>
</dbReference>
<dbReference type="GO" id="GO:0015031">
    <property type="term" value="P:protein transport"/>
    <property type="evidence" value="ECO:0007669"/>
    <property type="project" value="TreeGrafter"/>
</dbReference>
<feature type="region of interest" description="Disordered" evidence="3">
    <location>
        <begin position="320"/>
        <end position="513"/>
    </location>
</feature>
<comment type="caution">
    <text evidence="5">The sequence shown here is derived from an EMBL/GenBank/DDBJ whole genome shotgun (WGS) entry which is preliminary data.</text>
</comment>
<dbReference type="InterPro" id="IPR011021">
    <property type="entry name" value="Arrestin-like_N"/>
</dbReference>
<feature type="compositionally biased region" description="Pro residues" evidence="3">
    <location>
        <begin position="369"/>
        <end position="385"/>
    </location>
</feature>